<feature type="compositionally biased region" description="Polar residues" evidence="1">
    <location>
        <begin position="26"/>
        <end position="45"/>
    </location>
</feature>
<gene>
    <name evidence="2" type="ORF">DL546_002334</name>
</gene>
<feature type="region of interest" description="Disordered" evidence="1">
    <location>
        <begin position="1"/>
        <end position="83"/>
    </location>
</feature>
<evidence type="ECO:0000313" key="2">
    <source>
        <dbReference type="EMBL" id="RKU43312.1"/>
    </source>
</evidence>
<name>A0A420Y606_9PEZI</name>
<organism evidence="2 3">
    <name type="scientific">Coniochaeta pulveracea</name>
    <dbReference type="NCBI Taxonomy" id="177199"/>
    <lineage>
        <taxon>Eukaryota</taxon>
        <taxon>Fungi</taxon>
        <taxon>Dikarya</taxon>
        <taxon>Ascomycota</taxon>
        <taxon>Pezizomycotina</taxon>
        <taxon>Sordariomycetes</taxon>
        <taxon>Sordariomycetidae</taxon>
        <taxon>Coniochaetales</taxon>
        <taxon>Coniochaetaceae</taxon>
        <taxon>Coniochaeta</taxon>
    </lineage>
</organism>
<dbReference type="EMBL" id="QVQW01000044">
    <property type="protein sequence ID" value="RKU43312.1"/>
    <property type="molecule type" value="Genomic_DNA"/>
</dbReference>
<protein>
    <submittedName>
        <fullName evidence="2">Uncharacterized protein</fullName>
    </submittedName>
</protein>
<feature type="compositionally biased region" description="Low complexity" evidence="1">
    <location>
        <begin position="1"/>
        <end position="25"/>
    </location>
</feature>
<sequence length="112" mass="11721">MSNHNSQSNYSNQGQSSYSGPQSSYFTVSTEASFPSLSSTTTNKKVSGGSATTSRSNSTSSSRSSYCSCSTKHSGTTAYGPGYTSAQAAQDARSGSLFTAWPADEPYRAPRL</sequence>
<keyword evidence="3" id="KW-1185">Reference proteome</keyword>
<evidence type="ECO:0000313" key="3">
    <source>
        <dbReference type="Proteomes" id="UP000275385"/>
    </source>
</evidence>
<accession>A0A420Y606</accession>
<proteinExistence type="predicted"/>
<comment type="caution">
    <text evidence="2">The sequence shown here is derived from an EMBL/GenBank/DDBJ whole genome shotgun (WGS) entry which is preliminary data.</text>
</comment>
<reference evidence="2 3" key="1">
    <citation type="submission" date="2018-08" db="EMBL/GenBank/DDBJ databases">
        <title>Draft genome of the lignicolous fungus Coniochaeta pulveracea.</title>
        <authorList>
            <person name="Borstlap C.J."/>
            <person name="De Witt R.N."/>
            <person name="Botha A."/>
            <person name="Volschenk H."/>
        </authorList>
    </citation>
    <scope>NUCLEOTIDE SEQUENCE [LARGE SCALE GENOMIC DNA]</scope>
    <source>
        <strain evidence="2 3">CAB683</strain>
    </source>
</reference>
<feature type="compositionally biased region" description="Low complexity" evidence="1">
    <location>
        <begin position="47"/>
        <end position="71"/>
    </location>
</feature>
<dbReference type="AlphaFoldDB" id="A0A420Y606"/>
<evidence type="ECO:0000256" key="1">
    <source>
        <dbReference type="SAM" id="MobiDB-lite"/>
    </source>
</evidence>
<dbReference type="Proteomes" id="UP000275385">
    <property type="component" value="Unassembled WGS sequence"/>
</dbReference>